<evidence type="ECO:0008006" key="3">
    <source>
        <dbReference type="Google" id="ProtNLM"/>
    </source>
</evidence>
<dbReference type="AlphaFoldDB" id="A0A9D4KI50"/>
<keyword evidence="2" id="KW-1185">Reference proteome</keyword>
<name>A0A9D4KI50_DREPO</name>
<sequence>MNRGVGLLEVGASQRHVPRKLGVSQSVVARMWSRYQMNGNVISRYRGGRQRATTQAQDRFIVVQARRHRFMNATALKMTCRMHQGFEFQLKPFETDCIVLA</sequence>
<accession>A0A9D4KI50</accession>
<proteinExistence type="predicted"/>
<evidence type="ECO:0000313" key="1">
    <source>
        <dbReference type="EMBL" id="KAH3839839.1"/>
    </source>
</evidence>
<dbReference type="InterPro" id="IPR009057">
    <property type="entry name" value="Homeodomain-like_sf"/>
</dbReference>
<dbReference type="Proteomes" id="UP000828390">
    <property type="component" value="Unassembled WGS sequence"/>
</dbReference>
<dbReference type="SUPFAM" id="SSF46689">
    <property type="entry name" value="Homeodomain-like"/>
    <property type="match status" value="1"/>
</dbReference>
<dbReference type="EMBL" id="JAIWYP010000004">
    <property type="protein sequence ID" value="KAH3839839.1"/>
    <property type="molecule type" value="Genomic_DNA"/>
</dbReference>
<reference evidence="1" key="1">
    <citation type="journal article" date="2019" name="bioRxiv">
        <title>The Genome of the Zebra Mussel, Dreissena polymorpha: A Resource for Invasive Species Research.</title>
        <authorList>
            <person name="McCartney M.A."/>
            <person name="Auch B."/>
            <person name="Kono T."/>
            <person name="Mallez S."/>
            <person name="Zhang Y."/>
            <person name="Obille A."/>
            <person name="Becker A."/>
            <person name="Abrahante J.E."/>
            <person name="Garbe J."/>
            <person name="Badalamenti J.P."/>
            <person name="Herman A."/>
            <person name="Mangelson H."/>
            <person name="Liachko I."/>
            <person name="Sullivan S."/>
            <person name="Sone E.D."/>
            <person name="Koren S."/>
            <person name="Silverstein K.A.T."/>
            <person name="Beckman K.B."/>
            <person name="Gohl D.M."/>
        </authorList>
    </citation>
    <scope>NUCLEOTIDE SEQUENCE</scope>
    <source>
        <strain evidence="1">Duluth1</strain>
        <tissue evidence="1">Whole animal</tissue>
    </source>
</reference>
<organism evidence="1 2">
    <name type="scientific">Dreissena polymorpha</name>
    <name type="common">Zebra mussel</name>
    <name type="synonym">Mytilus polymorpha</name>
    <dbReference type="NCBI Taxonomy" id="45954"/>
    <lineage>
        <taxon>Eukaryota</taxon>
        <taxon>Metazoa</taxon>
        <taxon>Spiralia</taxon>
        <taxon>Lophotrochozoa</taxon>
        <taxon>Mollusca</taxon>
        <taxon>Bivalvia</taxon>
        <taxon>Autobranchia</taxon>
        <taxon>Heteroconchia</taxon>
        <taxon>Euheterodonta</taxon>
        <taxon>Imparidentia</taxon>
        <taxon>Neoheterodontei</taxon>
        <taxon>Myida</taxon>
        <taxon>Dreissenoidea</taxon>
        <taxon>Dreissenidae</taxon>
        <taxon>Dreissena</taxon>
    </lineage>
</organism>
<evidence type="ECO:0000313" key="2">
    <source>
        <dbReference type="Proteomes" id="UP000828390"/>
    </source>
</evidence>
<comment type="caution">
    <text evidence="1">The sequence shown here is derived from an EMBL/GenBank/DDBJ whole genome shotgun (WGS) entry which is preliminary data.</text>
</comment>
<gene>
    <name evidence="1" type="ORF">DPMN_113276</name>
</gene>
<reference evidence="1" key="2">
    <citation type="submission" date="2020-11" db="EMBL/GenBank/DDBJ databases">
        <authorList>
            <person name="McCartney M.A."/>
            <person name="Auch B."/>
            <person name="Kono T."/>
            <person name="Mallez S."/>
            <person name="Becker A."/>
            <person name="Gohl D.M."/>
            <person name="Silverstein K.A.T."/>
            <person name="Koren S."/>
            <person name="Bechman K.B."/>
            <person name="Herman A."/>
            <person name="Abrahante J.E."/>
            <person name="Garbe J."/>
        </authorList>
    </citation>
    <scope>NUCLEOTIDE SEQUENCE</scope>
    <source>
        <strain evidence="1">Duluth1</strain>
        <tissue evidence="1">Whole animal</tissue>
    </source>
</reference>
<protein>
    <recommendedName>
        <fullName evidence="3">Paired domain-containing protein</fullName>
    </recommendedName>
</protein>